<feature type="region of interest" description="Disordered" evidence="1">
    <location>
        <begin position="221"/>
        <end position="250"/>
    </location>
</feature>
<evidence type="ECO:0000256" key="2">
    <source>
        <dbReference type="SAM" id="Phobius"/>
    </source>
</evidence>
<feature type="compositionally biased region" description="Polar residues" evidence="1">
    <location>
        <begin position="188"/>
        <end position="200"/>
    </location>
</feature>
<feature type="transmembrane region" description="Helical" evidence="2">
    <location>
        <begin position="31"/>
        <end position="49"/>
    </location>
</feature>
<keyword evidence="4" id="KW-1185">Reference proteome</keyword>
<keyword evidence="2" id="KW-0812">Transmembrane</keyword>
<evidence type="ECO:0008006" key="5">
    <source>
        <dbReference type="Google" id="ProtNLM"/>
    </source>
</evidence>
<keyword evidence="2" id="KW-0472">Membrane</keyword>
<keyword evidence="2" id="KW-1133">Transmembrane helix</keyword>
<proteinExistence type="predicted"/>
<dbReference type="PANTHER" id="PTHR28008:SF1">
    <property type="entry name" value="DOMAIN PROTEIN, PUTATIVE (AFU_ORTHOLOGUE AFUA_3G10980)-RELATED"/>
    <property type="match status" value="1"/>
</dbReference>
<name>A0ABR1KAS6_9AGAR</name>
<evidence type="ECO:0000256" key="1">
    <source>
        <dbReference type="SAM" id="MobiDB-lite"/>
    </source>
</evidence>
<evidence type="ECO:0000313" key="3">
    <source>
        <dbReference type="EMBL" id="KAK7472591.1"/>
    </source>
</evidence>
<reference evidence="3 4" key="1">
    <citation type="submission" date="2024-01" db="EMBL/GenBank/DDBJ databases">
        <title>A draft genome for the cacao thread blight pathogen Marasmiellus scandens.</title>
        <authorList>
            <person name="Baruah I.K."/>
            <person name="Leung J."/>
            <person name="Bukari Y."/>
            <person name="Amoako-Attah I."/>
            <person name="Meinhardt L.W."/>
            <person name="Bailey B.A."/>
            <person name="Cohen S.P."/>
        </authorList>
    </citation>
    <scope>NUCLEOTIDE SEQUENCE [LARGE SCALE GENOMIC DNA]</scope>
    <source>
        <strain evidence="3 4">GH-19</strain>
    </source>
</reference>
<feature type="transmembrane region" description="Helical" evidence="2">
    <location>
        <begin position="61"/>
        <end position="78"/>
    </location>
</feature>
<comment type="caution">
    <text evidence="3">The sequence shown here is derived from an EMBL/GenBank/DDBJ whole genome shotgun (WGS) entry which is preliminary data.</text>
</comment>
<dbReference type="Proteomes" id="UP001498398">
    <property type="component" value="Unassembled WGS sequence"/>
</dbReference>
<organism evidence="3 4">
    <name type="scientific">Marasmiellus scandens</name>
    <dbReference type="NCBI Taxonomy" id="2682957"/>
    <lineage>
        <taxon>Eukaryota</taxon>
        <taxon>Fungi</taxon>
        <taxon>Dikarya</taxon>
        <taxon>Basidiomycota</taxon>
        <taxon>Agaricomycotina</taxon>
        <taxon>Agaricomycetes</taxon>
        <taxon>Agaricomycetidae</taxon>
        <taxon>Agaricales</taxon>
        <taxon>Marasmiineae</taxon>
        <taxon>Omphalotaceae</taxon>
        <taxon>Marasmiellus</taxon>
    </lineage>
</organism>
<feature type="transmembrane region" description="Helical" evidence="2">
    <location>
        <begin position="90"/>
        <end position="110"/>
    </location>
</feature>
<evidence type="ECO:0000313" key="4">
    <source>
        <dbReference type="Proteomes" id="UP001498398"/>
    </source>
</evidence>
<sequence>MSKVTKVYRTVMKSYHLQIPKYDLPLRLRPWFVVFTTIIMLILAFLGFTNFSHSLPLNDKLLHFLCFCVATAVFYFIIDVEEEARRIWFWRHSGLIFTGFTCCFCGGILSEVVQSLLPYKEFQIGDVVANLLGSSIGLYFAWHLERYYRHRREISRLYRPLDTDPLSDDEEEIDDDIHLVGLPRYTPSSSTAPSNINNSPAKPKVKGSARLTDVWDEREELFGVGDDSGDDEDVPQRPHSDVPKITVTGS</sequence>
<gene>
    <name evidence="3" type="ORF">VKT23_000704</name>
</gene>
<dbReference type="EMBL" id="JBANRG010000001">
    <property type="protein sequence ID" value="KAK7472591.1"/>
    <property type="molecule type" value="Genomic_DNA"/>
</dbReference>
<feature type="transmembrane region" description="Helical" evidence="2">
    <location>
        <begin position="122"/>
        <end position="142"/>
    </location>
</feature>
<feature type="region of interest" description="Disordered" evidence="1">
    <location>
        <begin position="188"/>
        <end position="209"/>
    </location>
</feature>
<accession>A0ABR1KAS6</accession>
<dbReference type="PANTHER" id="PTHR28008">
    <property type="entry name" value="DOMAIN PROTEIN, PUTATIVE (AFU_ORTHOLOGUE AFUA_3G10980)-RELATED"/>
    <property type="match status" value="1"/>
</dbReference>
<protein>
    <recommendedName>
        <fullName evidence="5">VanZ-like domain-containing protein</fullName>
    </recommendedName>
</protein>